<dbReference type="PANTHER" id="PTHR24223:SF342">
    <property type="entry name" value="MULTIDRUG RESISTANCE-ASSOCIATED PROTEIN 1"/>
    <property type="match status" value="1"/>
</dbReference>
<evidence type="ECO:0000259" key="14">
    <source>
        <dbReference type="PROSITE" id="PS50929"/>
    </source>
</evidence>
<feature type="transmembrane region" description="Helical" evidence="12">
    <location>
        <begin position="181"/>
        <end position="200"/>
    </location>
</feature>
<keyword evidence="8" id="KW-0067">ATP-binding</keyword>
<evidence type="ECO:0000256" key="4">
    <source>
        <dbReference type="ARBA" id="ARBA00022475"/>
    </source>
</evidence>
<dbReference type="GO" id="GO:0007040">
    <property type="term" value="P:lysosome organization"/>
    <property type="evidence" value="ECO:0000316"/>
    <property type="project" value="WormBase"/>
</dbReference>
<evidence type="ECO:0000259" key="13">
    <source>
        <dbReference type="PROSITE" id="PS50893"/>
    </source>
</evidence>
<dbReference type="SUPFAM" id="SSF52540">
    <property type="entry name" value="P-loop containing nucleoside triphosphate hydrolases"/>
    <property type="match status" value="2"/>
</dbReference>
<dbReference type="AlphaFoldDB" id="G5EFP3"/>
<dbReference type="SUPFAM" id="SSF90123">
    <property type="entry name" value="ABC transporter transmembrane region"/>
    <property type="match status" value="2"/>
</dbReference>
<feature type="transmembrane region" description="Helical" evidence="12">
    <location>
        <begin position="44"/>
        <end position="64"/>
    </location>
</feature>
<dbReference type="InterPro" id="IPR003593">
    <property type="entry name" value="AAA+_ATPase"/>
</dbReference>
<evidence type="ECO:0000256" key="8">
    <source>
        <dbReference type="ARBA" id="ARBA00022840"/>
    </source>
</evidence>
<reference evidence="15 16" key="1">
    <citation type="journal article" date="1998" name="Science">
        <title>Genome sequence of the nematode C. elegans: a platform for investigating biology.</title>
        <authorList>
            <consortium name="The C. elegans sequencing consortium"/>
            <person name="Sulson J.E."/>
            <person name="Waterston R."/>
        </authorList>
    </citation>
    <scope>NUCLEOTIDE SEQUENCE [LARGE SCALE GENOMIC DNA]</scope>
    <source>
        <strain evidence="15 16">Bristol N2</strain>
    </source>
</reference>
<dbReference type="PaxDb" id="6239-F21G4.2"/>
<dbReference type="FunFam" id="3.40.50.300:FF:001792">
    <property type="entry name" value="Putative abc transporter"/>
    <property type="match status" value="1"/>
</dbReference>
<dbReference type="FunCoup" id="G5EFP3">
    <property type="interactions" value="188"/>
</dbReference>
<dbReference type="GO" id="GO:0010877">
    <property type="term" value="P:lipid transport involved in lipid storage"/>
    <property type="evidence" value="ECO:0000316"/>
    <property type="project" value="WormBase"/>
</dbReference>
<dbReference type="Gene3D" id="3.40.50.300">
    <property type="entry name" value="P-loop containing nucleotide triphosphate hydrolases"/>
    <property type="match status" value="2"/>
</dbReference>
<evidence type="ECO:0000313" key="16">
    <source>
        <dbReference type="Proteomes" id="UP000001940"/>
    </source>
</evidence>
<dbReference type="OMA" id="MNNYSAR"/>
<protein>
    <submittedName>
        <fullName evidence="15">Multidrug resistance-associated protein 1</fullName>
    </submittedName>
</protein>
<keyword evidence="9 12" id="KW-1133">Transmembrane helix</keyword>
<keyword evidence="6" id="KW-0677">Repeat</keyword>
<dbReference type="InterPro" id="IPR027417">
    <property type="entry name" value="P-loop_NTPase"/>
</dbReference>
<evidence type="ECO:0000313" key="15">
    <source>
        <dbReference type="EMBL" id="CAB02667.1"/>
    </source>
</evidence>
<feature type="transmembrane region" description="Helical" evidence="12">
    <location>
        <begin position="1245"/>
        <end position="1263"/>
    </location>
</feature>
<evidence type="ECO:0000256" key="1">
    <source>
        <dbReference type="ARBA" id="ARBA00004651"/>
    </source>
</evidence>
<name>G5EFP3_CAEEL</name>
<dbReference type="Reactome" id="R-CEL-189483">
    <property type="pathway name" value="Heme degradation"/>
</dbReference>
<comment type="subcellular location">
    <subcellularLocation>
        <location evidence="1">Cell membrane</location>
        <topology evidence="1">Multi-pass membrane protein</topology>
    </subcellularLocation>
</comment>
<dbReference type="InterPro" id="IPR005292">
    <property type="entry name" value="MRP"/>
</dbReference>
<dbReference type="GO" id="GO:0055085">
    <property type="term" value="P:transmembrane transport"/>
    <property type="evidence" value="ECO:0000318"/>
    <property type="project" value="GO_Central"/>
</dbReference>
<feature type="transmembrane region" description="Helical" evidence="12">
    <location>
        <begin position="483"/>
        <end position="504"/>
    </location>
</feature>
<dbReference type="NCBIfam" id="TIGR00957">
    <property type="entry name" value="MRP_assoc_pro"/>
    <property type="match status" value="1"/>
</dbReference>
<evidence type="ECO:0000256" key="12">
    <source>
        <dbReference type="SAM" id="Phobius"/>
    </source>
</evidence>
<feature type="compositionally biased region" description="Low complexity" evidence="11">
    <location>
        <begin position="971"/>
        <end position="980"/>
    </location>
</feature>
<keyword evidence="7" id="KW-0547">Nucleotide-binding</keyword>
<evidence type="ECO:0000256" key="11">
    <source>
        <dbReference type="SAM" id="MobiDB-lite"/>
    </source>
</evidence>
<dbReference type="InParanoid" id="G5EFP3"/>
<feature type="transmembrane region" description="Helical" evidence="12">
    <location>
        <begin position="142"/>
        <end position="161"/>
    </location>
</feature>
<dbReference type="STRING" id="6239.F21G4.2.1"/>
<keyword evidence="16" id="KW-1185">Reference proteome</keyword>
<dbReference type="Pfam" id="PF00664">
    <property type="entry name" value="ABC_membrane"/>
    <property type="match status" value="2"/>
</dbReference>
<feature type="transmembrane region" description="Helical" evidence="12">
    <location>
        <begin position="76"/>
        <end position="100"/>
    </location>
</feature>
<dbReference type="PeptideAtlas" id="G5EFP3"/>
<dbReference type="OrthoDB" id="6500128at2759"/>
<dbReference type="InterPro" id="IPR011527">
    <property type="entry name" value="ABC1_TM_dom"/>
</dbReference>
<evidence type="ECO:0000256" key="2">
    <source>
        <dbReference type="ARBA" id="ARBA00009726"/>
    </source>
</evidence>
<dbReference type="PROSITE" id="PS50929">
    <property type="entry name" value="ABC_TM1F"/>
    <property type="match status" value="2"/>
</dbReference>
<dbReference type="SMR" id="G5EFP3"/>
<dbReference type="GO" id="GO:0140359">
    <property type="term" value="F:ABC-type transporter activity"/>
    <property type="evidence" value="ECO:0000318"/>
    <property type="project" value="GO_Central"/>
</dbReference>
<dbReference type="Pfam" id="PF00005">
    <property type="entry name" value="ABC_tran"/>
    <property type="match status" value="2"/>
</dbReference>
<dbReference type="InterPro" id="IPR050173">
    <property type="entry name" value="ABC_transporter_C-like"/>
</dbReference>
<dbReference type="Reactome" id="R-CEL-9754706">
    <property type="pathway name" value="Atorvastatin ADME"/>
</dbReference>
<dbReference type="CDD" id="cd18603">
    <property type="entry name" value="ABC_6TM_MRP1_2_3_6_D2_like"/>
    <property type="match status" value="1"/>
</dbReference>
<evidence type="ECO:0000256" key="3">
    <source>
        <dbReference type="ARBA" id="ARBA00022448"/>
    </source>
</evidence>
<dbReference type="GO" id="GO:0016887">
    <property type="term" value="F:ATP hydrolysis activity"/>
    <property type="evidence" value="ECO:0007669"/>
    <property type="project" value="InterPro"/>
</dbReference>
<dbReference type="GO" id="GO:0005524">
    <property type="term" value="F:ATP binding"/>
    <property type="evidence" value="ECO:0007669"/>
    <property type="project" value="UniProtKB-KW"/>
</dbReference>
<dbReference type="RefSeq" id="NP_509658.1">
    <property type="nucleotide sequence ID" value="NM_077257.6"/>
</dbReference>
<dbReference type="InterPro" id="IPR017871">
    <property type="entry name" value="ABC_transporter-like_CS"/>
</dbReference>
<evidence type="ECO:0000256" key="6">
    <source>
        <dbReference type="ARBA" id="ARBA00022737"/>
    </source>
</evidence>
<dbReference type="Reactome" id="R-CEL-382556">
    <property type="pathway name" value="ABC-family proteins mediated transport"/>
</dbReference>
<feature type="region of interest" description="Disordered" evidence="11">
    <location>
        <begin position="888"/>
        <end position="914"/>
    </location>
</feature>
<feature type="transmembrane region" description="Helical" evidence="12">
    <location>
        <begin position="1002"/>
        <end position="1024"/>
    </location>
</feature>
<dbReference type="Reactome" id="R-CEL-9749641">
    <property type="pathway name" value="Aspirin ADME"/>
</dbReference>
<feature type="transmembrane region" description="Helical" evidence="12">
    <location>
        <begin position="1269"/>
        <end position="1288"/>
    </location>
</feature>
<keyword evidence="18" id="KW-1267">Proteomics identification</keyword>
<feature type="domain" description="ABC transporter" evidence="13">
    <location>
        <begin position="660"/>
        <end position="885"/>
    </location>
</feature>
<feature type="domain" description="ABC transmembrane type-1" evidence="14">
    <location>
        <begin position="343"/>
        <end position="625"/>
    </location>
</feature>
<feature type="transmembrane region" description="Helical" evidence="12">
    <location>
        <begin position="330"/>
        <end position="357"/>
    </location>
</feature>
<evidence type="ECO:0000256" key="9">
    <source>
        <dbReference type="ARBA" id="ARBA00022989"/>
    </source>
</evidence>
<feature type="compositionally biased region" description="Polar residues" evidence="11">
    <location>
        <begin position="305"/>
        <end position="321"/>
    </location>
</feature>
<feature type="transmembrane region" description="Helical" evidence="12">
    <location>
        <begin position="112"/>
        <end position="130"/>
    </location>
</feature>
<accession>G5EFP3</accession>
<evidence type="ECO:0000256" key="10">
    <source>
        <dbReference type="ARBA" id="ARBA00023136"/>
    </source>
</evidence>
<dbReference type="GeneID" id="181202"/>
<dbReference type="PANTHER" id="PTHR24223">
    <property type="entry name" value="ATP-BINDING CASSETTE SUB-FAMILY C"/>
    <property type="match status" value="1"/>
</dbReference>
<dbReference type="WormBase" id="F21G4.2">
    <property type="protein sequence ID" value="CE09548"/>
    <property type="gene ID" value="WBGene00003410"/>
    <property type="gene designation" value="mrp-4"/>
</dbReference>
<feature type="region of interest" description="Disordered" evidence="11">
    <location>
        <begin position="954"/>
        <end position="985"/>
    </location>
</feature>
<evidence type="ECO:0000256" key="7">
    <source>
        <dbReference type="ARBA" id="ARBA00022741"/>
    </source>
</evidence>
<dbReference type="InterPro" id="IPR003439">
    <property type="entry name" value="ABC_transporter-like_ATP-bd"/>
</dbReference>
<feature type="transmembrane region" description="Helical" evidence="12">
    <location>
        <begin position="1056"/>
        <end position="1079"/>
    </location>
</feature>
<proteinExistence type="evidence at protein level"/>
<feature type="compositionally biased region" description="Basic residues" evidence="11">
    <location>
        <begin position="954"/>
        <end position="970"/>
    </location>
</feature>
<dbReference type="KEGG" id="cel:CELE_F21G4.2"/>
<dbReference type="GO" id="GO:0044840">
    <property type="term" value="C:gut granule"/>
    <property type="evidence" value="ECO:0000314"/>
    <property type="project" value="WormBase"/>
</dbReference>
<keyword evidence="3" id="KW-0813">Transport</keyword>
<sequence length="1573" mass="177638">MEPNLQAKLKGIDAFCGERYWDPAVWNASTVPILSQCYQHTTLVWFPTAIVFLLAPILTAQIFYRRPNPIPWTRRIQLKIGLACILIADSLSLFTVAIYETLFQGFPYAVDFVYPLTLCLAMVVLTALIVSCRNYGIVTSGGLFISWLVFTISAIPELLYWIQQIVNPAEAWNWIDYPRCIAFFIWFFCCAFETYLHCYADASPEGYKYLSAARNPSPETTSSFLNRITMWWFNSLCSLGVKKPLEVSDLYSLNEADTSNLLVPKWYNLWDKQSKKFEETAARRRIGSNASRTNRRRTSSNDTTPLLNDQSTDDYGSVPAGQSTQKMPSIIWTLFLMFKWDVITAMFVKLLSDVLLFCNPLLLKSLIRFTEELERPMWQGVVLAFTMFFSAELSSILLSHYFYLMYRVGTRVQTCLTAAVYRKTLRLSNAARREKTVGEIVNLMAIDVDRFQQITPQTMQYWSNPFQIGLALFLLFQQLGVSVFSGVAVMVLLFPINFVITMIIRKWQIAQMYYKDERTKMVNEVLNGIKVIKLYAWEPPMEQVIEDLREQELGLIKKAAFLRTFSDMLNTASPFLVALSTFATFIYIDPKNVLTPEIAFVSLTLFNQLRSPMSQVAELITQTVQVVVSNRRLKEFLVSEELNVEAIDHRARDNNDVICLKEACLSWESAEHQPVPTLTNISFSVNRGQLVTIVGRVGAGKSSMLQALMGEMEKLSGSISMHGRLCYVPQQPWMQNNTLRQNITFGKQFDEYFYSRVLDACALYRDLQILPLGDNTEIGEKGINLSGGQKARISLARAVYQNHDIYLLDDPMSAVDAHVGSQLFGSVIGPEGMLRNKTRILVTNELSFLEKSDLIIVMNEGKIEYSGKYDDLMQQGAFEQLLIECEKEERERREAEASADEDDENSEPGGIMIGGDSDFEYDDDVMASPIIDHVLGTSHMSTVSGIINRRRISTSTHKQRRRLSTTKSHTHSITSASTQTRQLTGTERVETGRVKMDTYYKYFGAMGMSIAVLFVLGMTTSTIFSMGRNLWLTDWSNDNAARSGSNTTGQPIAIRLGVYAGLGFSEIILLFIGMLSLLYGGVSASRNLHAPLMRNLFRVPMAFYDTTPFGRILNRIGKDIETVDVLLPFNVQFFAQCLLQVVSTLIIIMISTPVFGIVIIPLSVMYLMVMRYYIATSRQLKRLESITRSPIYSHLSESIQGSATIRAYHLVDRFCKLSETKVDSHVQCRYLNYVANRWLSVRLEFIGNCIVLFSALFAALTRTTTTSGVIGLSVSYALNITTVLNFAVRQITKLETNIVSVERVKEYAETETEAEWKSEPGKEPPQNWPSEGRIVMNNYSARYRPGLNLVVKQLNVEIKPHEKVGIVGRTGAGKSSVTLSLFRIIEAAEGQIVVDGINLAEIGLHDLRSNLTIIPQDPVLFSGTLRFNLDPFNHYSDGDIWKTLEMANLKEFATAHNEQLNYIITEGGDNISVGQRQLVCLARALLRKTRVLILDEATAAVDVSTDALIQKTIREEFANATVLTIAHRLNTIMDYDRIIVLNDGKVGEFDSPANLLSNRNSEFYSMAKRAGLI</sequence>
<dbReference type="PhylomeDB" id="G5EFP3"/>
<dbReference type="CDD" id="cd18595">
    <property type="entry name" value="ABC_6TM_MRP1_2_3_6_D1_like"/>
    <property type="match status" value="1"/>
</dbReference>
<dbReference type="HOGENOM" id="CLU_000604_27_3_1"/>
<feature type="region of interest" description="Disordered" evidence="11">
    <location>
        <begin position="284"/>
        <end position="321"/>
    </location>
</feature>
<dbReference type="FunFam" id="1.20.1560.10:FF:000081">
    <property type="entry name" value="Protein CBG24505"/>
    <property type="match status" value="1"/>
</dbReference>
<dbReference type="Gene3D" id="1.20.1560.10">
    <property type="entry name" value="ABC transporter type 1, transmembrane domain"/>
    <property type="match status" value="2"/>
</dbReference>
<dbReference type="GO" id="GO:0005886">
    <property type="term" value="C:plasma membrane"/>
    <property type="evidence" value="ECO:0007669"/>
    <property type="project" value="UniProtKB-SubCell"/>
</dbReference>
<evidence type="ECO:0000256" key="5">
    <source>
        <dbReference type="ARBA" id="ARBA00022692"/>
    </source>
</evidence>
<dbReference type="GO" id="GO:0030139">
    <property type="term" value="C:endocytic vesicle"/>
    <property type="evidence" value="ECO:0000314"/>
    <property type="project" value="WormBase"/>
</dbReference>
<feature type="transmembrane region" description="Helical" evidence="12">
    <location>
        <begin position="1154"/>
        <end position="1174"/>
    </location>
</feature>
<dbReference type="CDD" id="cd03250">
    <property type="entry name" value="ABCC_MRP_domain1"/>
    <property type="match status" value="1"/>
</dbReference>
<dbReference type="SMART" id="SM00382">
    <property type="entry name" value="AAA"/>
    <property type="match status" value="2"/>
</dbReference>
<evidence type="ECO:0000313" key="17">
    <source>
        <dbReference type="WormBase" id="F21G4.2"/>
    </source>
</evidence>
<keyword evidence="5 12" id="KW-0812">Transmembrane</keyword>
<dbReference type="Proteomes" id="UP000001940">
    <property type="component" value="Chromosome X"/>
</dbReference>
<dbReference type="PROSITE" id="PS50893">
    <property type="entry name" value="ABC_TRANSPORTER_2"/>
    <property type="match status" value="2"/>
</dbReference>
<dbReference type="PROSITE" id="PS00211">
    <property type="entry name" value="ABC_TRANSPORTER_1"/>
    <property type="match status" value="2"/>
</dbReference>
<dbReference type="FunFam" id="1.20.1560.10:FF:000100">
    <property type="entry name" value="ABC transporter ATP-binding protein"/>
    <property type="match status" value="1"/>
</dbReference>
<keyword evidence="4" id="KW-1003">Cell membrane</keyword>
<dbReference type="InterPro" id="IPR036640">
    <property type="entry name" value="ABC1_TM_sf"/>
</dbReference>
<comment type="similarity">
    <text evidence="2">Belongs to the ABC transporter superfamily. ABCC family. Conjugate transporter (TC 3.A.1.208) subfamily.</text>
</comment>
<dbReference type="EMBL" id="BX284606">
    <property type="protein sequence ID" value="CAB02667.1"/>
    <property type="molecule type" value="Genomic_DNA"/>
</dbReference>
<dbReference type="FunFam" id="3.40.50.300:FF:000074">
    <property type="entry name" value="Multidrug resistance-associated protein 5 isoform 1"/>
    <property type="match status" value="1"/>
</dbReference>
<feature type="compositionally biased region" description="Acidic residues" evidence="11">
    <location>
        <begin position="897"/>
        <end position="906"/>
    </location>
</feature>
<gene>
    <name evidence="15 17" type="primary">mrp-4</name>
    <name evidence="15" type="ORF">CELE_F21G4.2</name>
    <name evidence="17" type="ORF">F21G4.2</name>
</gene>
<feature type="domain" description="ABC transporter" evidence="13">
    <location>
        <begin position="1334"/>
        <end position="1568"/>
    </location>
</feature>
<dbReference type="AGR" id="WB:WBGene00003410"/>
<dbReference type="PIR" id="T21219">
    <property type="entry name" value="T21219"/>
</dbReference>
<dbReference type="Reactome" id="R-CEL-9753281">
    <property type="pathway name" value="Paracetamol ADME"/>
</dbReference>
<feature type="transmembrane region" description="Helical" evidence="12">
    <location>
        <begin position="377"/>
        <end position="403"/>
    </location>
</feature>
<feature type="domain" description="ABC transmembrane type-1" evidence="14">
    <location>
        <begin position="1012"/>
        <end position="1296"/>
    </location>
</feature>
<dbReference type="CDD" id="cd03244">
    <property type="entry name" value="ABCC_MRP_domain2"/>
    <property type="match status" value="1"/>
</dbReference>
<evidence type="ECO:0007829" key="18">
    <source>
        <dbReference type="PeptideAtlas" id="G5EFP3"/>
    </source>
</evidence>
<dbReference type="eggNOG" id="KOG0054">
    <property type="taxonomic scope" value="Eukaryota"/>
</dbReference>
<dbReference type="CTD" id="181202"/>
<dbReference type="Bgee" id="WBGene00003410">
    <property type="expression patterns" value="Expressed in germ line (C elegans) and 3 other cell types or tissues"/>
</dbReference>
<dbReference type="Reactome" id="R-CEL-159418">
    <property type="pathway name" value="Recycling of bile acids and salts"/>
</dbReference>
<organism evidence="15 16">
    <name type="scientific">Caenorhabditis elegans</name>
    <dbReference type="NCBI Taxonomy" id="6239"/>
    <lineage>
        <taxon>Eukaryota</taxon>
        <taxon>Metazoa</taxon>
        <taxon>Ecdysozoa</taxon>
        <taxon>Nematoda</taxon>
        <taxon>Chromadorea</taxon>
        <taxon>Rhabditida</taxon>
        <taxon>Rhabditina</taxon>
        <taxon>Rhabditomorpha</taxon>
        <taxon>Rhabditoidea</taxon>
        <taxon>Rhabditidae</taxon>
        <taxon>Peloderinae</taxon>
        <taxon>Caenorhabditis</taxon>
    </lineage>
</organism>
<keyword evidence="10 12" id="KW-0472">Membrane</keyword>